<organism evidence="3 4">
    <name type="scientific">Gimesia chilikensis</name>
    <dbReference type="NCBI Taxonomy" id="2605989"/>
    <lineage>
        <taxon>Bacteria</taxon>
        <taxon>Pseudomonadati</taxon>
        <taxon>Planctomycetota</taxon>
        <taxon>Planctomycetia</taxon>
        <taxon>Planctomycetales</taxon>
        <taxon>Planctomycetaceae</taxon>
        <taxon>Gimesia</taxon>
    </lineage>
</organism>
<reference evidence="3 4" key="1">
    <citation type="submission" date="2019-02" db="EMBL/GenBank/DDBJ databases">
        <title>Deep-cultivation of Planctomycetes and their phenomic and genomic characterization uncovers novel biology.</title>
        <authorList>
            <person name="Wiegand S."/>
            <person name="Jogler M."/>
            <person name="Boedeker C."/>
            <person name="Pinto D."/>
            <person name="Vollmers J."/>
            <person name="Rivas-Marin E."/>
            <person name="Kohn T."/>
            <person name="Peeters S.H."/>
            <person name="Heuer A."/>
            <person name="Rast P."/>
            <person name="Oberbeckmann S."/>
            <person name="Bunk B."/>
            <person name="Jeske O."/>
            <person name="Meyerdierks A."/>
            <person name="Storesund J.E."/>
            <person name="Kallscheuer N."/>
            <person name="Luecker S."/>
            <person name="Lage O.M."/>
            <person name="Pohl T."/>
            <person name="Merkel B.J."/>
            <person name="Hornburger P."/>
            <person name="Mueller R.-W."/>
            <person name="Bruemmer F."/>
            <person name="Labrenz M."/>
            <person name="Spormann A.M."/>
            <person name="Op den Camp H."/>
            <person name="Overmann J."/>
            <person name="Amann R."/>
            <person name="Jetten M.S.M."/>
            <person name="Mascher T."/>
            <person name="Medema M.H."/>
            <person name="Devos D.P."/>
            <person name="Kaster A.-K."/>
            <person name="Ovreas L."/>
            <person name="Rohde M."/>
            <person name="Galperin M.Y."/>
            <person name="Jogler C."/>
        </authorList>
    </citation>
    <scope>NUCLEOTIDE SEQUENCE [LARGE SCALE GENOMIC DNA]</scope>
    <source>
        <strain evidence="3 4">HG66A1</strain>
    </source>
</reference>
<dbReference type="Gene3D" id="3.40.720.10">
    <property type="entry name" value="Alkaline Phosphatase, subunit A"/>
    <property type="match status" value="1"/>
</dbReference>
<keyword evidence="1" id="KW-0732">Signal</keyword>
<dbReference type="EMBL" id="CP036266">
    <property type="protein sequence ID" value="QDT23857.1"/>
    <property type="molecule type" value="Genomic_DNA"/>
</dbReference>
<dbReference type="SUPFAM" id="SSF53649">
    <property type="entry name" value="Alkaline phosphatase-like"/>
    <property type="match status" value="1"/>
</dbReference>
<dbReference type="InterPro" id="IPR000917">
    <property type="entry name" value="Sulfatase_N"/>
</dbReference>
<dbReference type="Proteomes" id="UP000320421">
    <property type="component" value="Chromosome"/>
</dbReference>
<feature type="chain" id="PRO_5021781448" evidence="1">
    <location>
        <begin position="29"/>
        <end position="531"/>
    </location>
</feature>
<dbReference type="AlphaFoldDB" id="A0A517PWU2"/>
<evidence type="ECO:0000313" key="3">
    <source>
        <dbReference type="EMBL" id="QDT23857.1"/>
    </source>
</evidence>
<evidence type="ECO:0000313" key="4">
    <source>
        <dbReference type="Proteomes" id="UP000320421"/>
    </source>
</evidence>
<name>A0A517PWU2_9PLAN</name>
<gene>
    <name evidence="3" type="ORF">HG66A1_56820</name>
</gene>
<evidence type="ECO:0000256" key="1">
    <source>
        <dbReference type="SAM" id="SignalP"/>
    </source>
</evidence>
<dbReference type="InterPro" id="IPR052701">
    <property type="entry name" value="GAG_Ulvan_Degrading_Sulfatases"/>
</dbReference>
<protein>
    <submittedName>
        <fullName evidence="3">Sulfatase</fullName>
    </submittedName>
</protein>
<accession>A0A517PWU2</accession>
<proteinExistence type="predicted"/>
<dbReference type="PANTHER" id="PTHR43751">
    <property type="entry name" value="SULFATASE"/>
    <property type="match status" value="1"/>
</dbReference>
<dbReference type="PANTHER" id="PTHR43751:SF1">
    <property type="entry name" value="SULFATASE ATSG-RELATED"/>
    <property type="match status" value="1"/>
</dbReference>
<feature type="signal peptide" evidence="1">
    <location>
        <begin position="1"/>
        <end position="28"/>
    </location>
</feature>
<dbReference type="CDD" id="cd16027">
    <property type="entry name" value="SGSH"/>
    <property type="match status" value="1"/>
</dbReference>
<keyword evidence="4" id="KW-1185">Reference proteome</keyword>
<dbReference type="InterPro" id="IPR017850">
    <property type="entry name" value="Alkaline_phosphatase_core_sf"/>
</dbReference>
<dbReference type="RefSeq" id="WP_145191865.1">
    <property type="nucleotide sequence ID" value="NZ_CP036266.1"/>
</dbReference>
<feature type="domain" description="Sulfatase N-terminal" evidence="2">
    <location>
        <begin position="34"/>
        <end position="324"/>
    </location>
</feature>
<evidence type="ECO:0000259" key="2">
    <source>
        <dbReference type="Pfam" id="PF00884"/>
    </source>
</evidence>
<dbReference type="OrthoDB" id="9762324at2"/>
<dbReference type="Pfam" id="PF00884">
    <property type="entry name" value="Sulfatase"/>
    <property type="match status" value="1"/>
</dbReference>
<sequence length="531" mass="59696" precursor="true">MNLRFTNFWQVICVCLLLAGFMTDQSQAAENTLPNILFCIADDASYPHMGAYGCSWVKTPAFDRVAREGLLFTNAYTPNAKCAPSRACILTGRNSWQLKEAGNHMAFFPPEFKTYVEALAEHGYVVGKTAKGWAPGVAVDAQGKRRNLAGPAFNSKKIKPPSTGISSIDYAGNFGEFLQTCPEQKSWCFWYGGFEPHRRYEYGSGAKNAGKKITDIDRVPAYWPDNEVIRNDMLDYAYEIEHFDQHLGRMLKMLEERGELDNTLVVVTADNGMPFPRIKGQEYELSNHLPLAIMWPDGIKAPGRVIKDYVSFIDFAPTFIEVAGLKWNQTGMQPAAGHSLTDIFQSTKSGQVNPDRDHVLIGKERHDIGRPHDQGYPIRGIVKGGMLYLHNYETGRWPGGNPETGYLNCDGSPTKSVILDLRRDGSQQQFWELAFGKRPSEELFAIDDDQECMTNLAEAPEFQKVKQALKQQLEAELKAQQDPRMTGKGGVFEAYQYSDPRTRNFYERYMGGEPLKAGWVNKTDFEAAPLD</sequence>